<sequence length="174" mass="19872">MRAALHLFYRLFTLLLTVVLSVSALGPVDSMYYKKALEKYENAHTEYSMVRVANFDPDPERKWREGAMKERWLVRARAEGAMYVGRSPITGATYFSTIVRQNNPEDQLARDMKLQRSVGAVGGMFEWEAAIFWKRAGGTTTPLRIDYIRAQNARYSLRDLADIIGTTSSQVRPI</sequence>
<gene>
    <name evidence="2" type="ORF">SPSC_06106</name>
</gene>
<dbReference type="OrthoDB" id="2556391at2759"/>
<evidence type="ECO:0000256" key="1">
    <source>
        <dbReference type="SAM" id="SignalP"/>
    </source>
</evidence>
<proteinExistence type="predicted"/>
<evidence type="ECO:0000313" key="2">
    <source>
        <dbReference type="EMBL" id="CDU25935.1"/>
    </source>
</evidence>
<accession>A0A127ZIN6</accession>
<protein>
    <submittedName>
        <fullName evidence="2">Uncharacterized protein</fullName>
    </submittedName>
</protein>
<reference evidence="2" key="1">
    <citation type="submission" date="2014-06" db="EMBL/GenBank/DDBJ databases">
        <authorList>
            <person name="Ju J."/>
            <person name="Zhang J."/>
        </authorList>
    </citation>
    <scope>NUCLEOTIDE SEQUENCE</scope>
    <source>
        <strain evidence="2">SscI8</strain>
    </source>
</reference>
<dbReference type="EMBL" id="LK056692">
    <property type="protein sequence ID" value="CDU25935.1"/>
    <property type="molecule type" value="Genomic_DNA"/>
</dbReference>
<organism evidence="2">
    <name type="scientific">Sporisorium scitamineum</name>
    <dbReference type="NCBI Taxonomy" id="49012"/>
    <lineage>
        <taxon>Eukaryota</taxon>
        <taxon>Fungi</taxon>
        <taxon>Dikarya</taxon>
        <taxon>Basidiomycota</taxon>
        <taxon>Ustilaginomycotina</taxon>
        <taxon>Ustilaginomycetes</taxon>
        <taxon>Ustilaginales</taxon>
        <taxon>Ustilaginaceae</taxon>
        <taxon>Sporisorium</taxon>
    </lineage>
</organism>
<keyword evidence="1" id="KW-0732">Signal</keyword>
<feature type="chain" id="PRO_5007281322" evidence="1">
    <location>
        <begin position="25"/>
        <end position="174"/>
    </location>
</feature>
<dbReference type="AlphaFoldDB" id="A0A127ZIN6"/>
<name>A0A127ZIN6_9BASI</name>
<feature type="signal peptide" evidence="1">
    <location>
        <begin position="1"/>
        <end position="24"/>
    </location>
</feature>